<evidence type="ECO:0000256" key="2">
    <source>
        <dbReference type="ARBA" id="ARBA00009533"/>
    </source>
</evidence>
<dbReference type="GO" id="GO:0009449">
    <property type="term" value="P:gamma-aminobutyric acid biosynthetic process"/>
    <property type="evidence" value="ECO:0007669"/>
    <property type="project" value="TreeGrafter"/>
</dbReference>
<gene>
    <name evidence="9" type="ORF">MNOR_LOCUS17992</name>
</gene>
<dbReference type="InterPro" id="IPR015421">
    <property type="entry name" value="PyrdxlP-dep_Trfase_major"/>
</dbReference>
<evidence type="ECO:0000256" key="5">
    <source>
        <dbReference type="ARBA" id="ARBA00022898"/>
    </source>
</evidence>
<feature type="modified residue" description="N6-(pyridoxal phosphate)lysine" evidence="7">
    <location>
        <position position="341"/>
    </location>
</feature>
<dbReference type="InterPro" id="IPR002129">
    <property type="entry name" value="PyrdxlP-dep_de-COase"/>
</dbReference>
<proteinExistence type="inferred from homology"/>
<dbReference type="PANTHER" id="PTHR45677:SF10">
    <property type="entry name" value="GLUTAMATE DECARBOXYLASE"/>
    <property type="match status" value="1"/>
</dbReference>
<comment type="caution">
    <text evidence="9">The sequence shown here is derived from an EMBL/GenBank/DDBJ whole genome shotgun (WGS) entry which is preliminary data.</text>
</comment>
<evidence type="ECO:0000256" key="7">
    <source>
        <dbReference type="PIRSR" id="PIRSR602129-50"/>
    </source>
</evidence>
<dbReference type="PROSITE" id="PS00392">
    <property type="entry name" value="DDC_GAD_HDC_YDC"/>
    <property type="match status" value="1"/>
</dbReference>
<evidence type="ECO:0000256" key="8">
    <source>
        <dbReference type="RuleBase" id="RU000382"/>
    </source>
</evidence>
<dbReference type="Gene3D" id="3.90.1150.170">
    <property type="match status" value="1"/>
</dbReference>
<keyword evidence="10" id="KW-1185">Reference proteome</keyword>
<keyword evidence="5 7" id="KW-0663">Pyridoxal phosphate</keyword>
<protein>
    <recommendedName>
        <fullName evidence="11">Glutamate decarboxylase</fullName>
    </recommendedName>
</protein>
<dbReference type="Pfam" id="PF00282">
    <property type="entry name" value="Pyridoxal_deC"/>
    <property type="match status" value="1"/>
</dbReference>
<evidence type="ECO:0000256" key="4">
    <source>
        <dbReference type="ARBA" id="ARBA00022793"/>
    </source>
</evidence>
<evidence type="ECO:0000313" key="10">
    <source>
        <dbReference type="Proteomes" id="UP001497623"/>
    </source>
</evidence>
<dbReference type="GO" id="GO:0005737">
    <property type="term" value="C:cytoplasm"/>
    <property type="evidence" value="ECO:0007669"/>
    <property type="project" value="TreeGrafter"/>
</dbReference>
<dbReference type="PANTHER" id="PTHR45677">
    <property type="entry name" value="GLUTAMATE DECARBOXYLASE-RELATED"/>
    <property type="match status" value="1"/>
</dbReference>
<evidence type="ECO:0000313" key="9">
    <source>
        <dbReference type="EMBL" id="CAL4105079.1"/>
    </source>
</evidence>
<name>A0AAV2QWY4_MEGNR</name>
<dbReference type="InterPro" id="IPR021115">
    <property type="entry name" value="Pyridoxal-P_BS"/>
</dbReference>
<comment type="cofactor">
    <cofactor evidence="1 7 8">
        <name>pyridoxal 5'-phosphate</name>
        <dbReference type="ChEBI" id="CHEBI:597326"/>
    </cofactor>
</comment>
<dbReference type="FunFam" id="3.40.640.10:FF:000016">
    <property type="entry name" value="Glutamate decarboxylase like 1"/>
    <property type="match status" value="1"/>
</dbReference>
<evidence type="ECO:0000256" key="6">
    <source>
        <dbReference type="ARBA" id="ARBA00023239"/>
    </source>
</evidence>
<dbReference type="AlphaFoldDB" id="A0AAV2QWY4"/>
<reference evidence="9 10" key="1">
    <citation type="submission" date="2024-05" db="EMBL/GenBank/DDBJ databases">
        <authorList>
            <person name="Wallberg A."/>
        </authorList>
    </citation>
    <scope>NUCLEOTIDE SEQUENCE [LARGE SCALE GENOMIC DNA]</scope>
</reference>
<dbReference type="InterPro" id="IPR015424">
    <property type="entry name" value="PyrdxlP-dep_Trfase"/>
</dbReference>
<comment type="similarity">
    <text evidence="2 8">Belongs to the group II decarboxylase family.</text>
</comment>
<dbReference type="CDD" id="cd06450">
    <property type="entry name" value="DOPA_deC_like"/>
    <property type="match status" value="1"/>
</dbReference>
<dbReference type="GO" id="GO:0030170">
    <property type="term" value="F:pyridoxal phosphate binding"/>
    <property type="evidence" value="ECO:0007669"/>
    <property type="project" value="InterPro"/>
</dbReference>
<accession>A0AAV2QWY4</accession>
<dbReference type="EMBL" id="CAXKWB010012658">
    <property type="protein sequence ID" value="CAL4105079.1"/>
    <property type="molecule type" value="Genomic_DNA"/>
</dbReference>
<keyword evidence="6 8" id="KW-0456">Lyase</keyword>
<keyword evidence="4" id="KW-0210">Decarboxylase</keyword>
<evidence type="ECO:0008006" key="11">
    <source>
        <dbReference type="Google" id="ProtNLM"/>
    </source>
</evidence>
<evidence type="ECO:0000256" key="3">
    <source>
        <dbReference type="ARBA" id="ARBA00011738"/>
    </source>
</evidence>
<dbReference type="GO" id="GO:0004351">
    <property type="term" value="F:glutamate decarboxylase activity"/>
    <property type="evidence" value="ECO:0007669"/>
    <property type="project" value="TreeGrafter"/>
</dbReference>
<evidence type="ECO:0000256" key="1">
    <source>
        <dbReference type="ARBA" id="ARBA00001933"/>
    </source>
</evidence>
<dbReference type="Proteomes" id="UP001497623">
    <property type="component" value="Unassembled WGS sequence"/>
</dbReference>
<organism evidence="9 10">
    <name type="scientific">Meganyctiphanes norvegica</name>
    <name type="common">Northern krill</name>
    <name type="synonym">Thysanopoda norvegica</name>
    <dbReference type="NCBI Taxonomy" id="48144"/>
    <lineage>
        <taxon>Eukaryota</taxon>
        <taxon>Metazoa</taxon>
        <taxon>Ecdysozoa</taxon>
        <taxon>Arthropoda</taxon>
        <taxon>Crustacea</taxon>
        <taxon>Multicrustacea</taxon>
        <taxon>Malacostraca</taxon>
        <taxon>Eumalacostraca</taxon>
        <taxon>Eucarida</taxon>
        <taxon>Euphausiacea</taxon>
        <taxon>Euphausiidae</taxon>
        <taxon>Meganyctiphanes</taxon>
    </lineage>
</organism>
<sequence>MSFTHSSPCRSPCLSPCHRPKYAHDEHDRPPRDIGNLIYTDLQPFNLTGAPETKLFLSYVADISSDYVRATFDRSSKILDFHQPEQLEEVLDLDIPKHPLPIDQLLTDCKDALKYQVKTGHPRFMNQLSCGIEVVSLAGEWITAAANTNMFTYEIAPVFILMEQVVMKHMRKFIGYTHGDSTMAPGGSISNLYAALGARHTMFPEYKQKGLRALPGELVIFTSCQSHYSMKGAACAMGLGIDNCIEVPCDDKWKMIPSELDRLIEDAKGKGKIPFFVCATAGTTVMGAFDPLNAIADVCEKHKLWFHVDAAWGGGVLLSKSLRYKMAGVERSDSITWNPHKLMGVTLQCSGVHFKKDGILIECNQMSADYLFQQDKPYDVNYDTGDKVIQCGRHNDIFKLWLLWRSKGDEGFEKHMDYLWGLTEYMVKKLKEHPDKFELLNEDPECTNVCFWYIPHRLRTMKQGTERRKILGDVQPILKGRMMTAGSFMIGYQPLDPHPNFFRNIISSQAVKKEDIDFMVEELDRLGYDL</sequence>
<dbReference type="Gene3D" id="3.40.640.10">
    <property type="entry name" value="Type I PLP-dependent aspartate aminotransferase-like (Major domain)"/>
    <property type="match status" value="1"/>
</dbReference>
<dbReference type="SUPFAM" id="SSF53383">
    <property type="entry name" value="PLP-dependent transferases"/>
    <property type="match status" value="1"/>
</dbReference>
<comment type="subunit">
    <text evidence="3">Homodimer.</text>
</comment>